<name>A0ACB8H2L0_PSICU</name>
<dbReference type="Proteomes" id="UP000664032">
    <property type="component" value="Unassembled WGS sequence"/>
</dbReference>
<keyword evidence="2" id="KW-1185">Reference proteome</keyword>
<dbReference type="EMBL" id="JAFIQS020000005">
    <property type="protein sequence ID" value="KAH9481907.1"/>
    <property type="molecule type" value="Genomic_DNA"/>
</dbReference>
<protein>
    <submittedName>
        <fullName evidence="1">Checkpoint protein hus1</fullName>
    </submittedName>
</protein>
<reference evidence="1" key="1">
    <citation type="submission" date="2021-10" db="EMBL/GenBank/DDBJ databases">
        <title>Psilocybe cubensis genome.</title>
        <authorList>
            <person name="Mckernan K.J."/>
            <person name="Crawford S."/>
            <person name="Trippe A."/>
            <person name="Kane L.T."/>
            <person name="Mclaughlin S."/>
        </authorList>
    </citation>
    <scope>NUCLEOTIDE SEQUENCE</scope>
    <source>
        <strain evidence="1">MGC-MH-2018</strain>
    </source>
</reference>
<evidence type="ECO:0000313" key="2">
    <source>
        <dbReference type="Proteomes" id="UP000664032"/>
    </source>
</evidence>
<sequence>MRFRASITNVQTFFRIVQAIEKLQKRCLIKFTEEHMCIICNNDANEGGIQVWSKIKVEALFENYRIQSNANNEITMALAGEALLGALKSASSSVPSTSAGSGAGGGLGGALDAEEIVMKLAKKNDQALLSFEIKGMSRTGQQVRVVHDVKIEVMKPADVDKMQEPLCPKADLLILLPSLLKVRTIVERMKQMSDVMAFQANNNKRLVLSLRTDSVTIETEWKDCQNPAVAEPESEDDDDDEDEGRRNPPDPDKMFTVLISTRSFLKFLNSHVVSTTTIASVCQHHCVILYVYIGDVADAGGVLTFYIPAIIDDEGR</sequence>
<proteinExistence type="predicted"/>
<comment type="caution">
    <text evidence="1">The sequence shown here is derived from an EMBL/GenBank/DDBJ whole genome shotgun (WGS) entry which is preliminary data.</text>
</comment>
<evidence type="ECO:0000313" key="1">
    <source>
        <dbReference type="EMBL" id="KAH9481907.1"/>
    </source>
</evidence>
<organism evidence="1 2">
    <name type="scientific">Psilocybe cubensis</name>
    <name type="common">Psychedelic mushroom</name>
    <name type="synonym">Stropharia cubensis</name>
    <dbReference type="NCBI Taxonomy" id="181762"/>
    <lineage>
        <taxon>Eukaryota</taxon>
        <taxon>Fungi</taxon>
        <taxon>Dikarya</taxon>
        <taxon>Basidiomycota</taxon>
        <taxon>Agaricomycotina</taxon>
        <taxon>Agaricomycetes</taxon>
        <taxon>Agaricomycetidae</taxon>
        <taxon>Agaricales</taxon>
        <taxon>Agaricineae</taxon>
        <taxon>Strophariaceae</taxon>
        <taxon>Psilocybe</taxon>
    </lineage>
</organism>
<gene>
    <name evidence="1" type="ORF">JR316_0006437</name>
</gene>
<accession>A0ACB8H2L0</accession>